<proteinExistence type="predicted"/>
<reference evidence="1" key="1">
    <citation type="submission" date="2020-05" db="EMBL/GenBank/DDBJ databases">
        <title>Large-scale comparative analyses of tick genomes elucidate their genetic diversity and vector capacities.</title>
        <authorList>
            <person name="Jia N."/>
            <person name="Wang J."/>
            <person name="Shi W."/>
            <person name="Du L."/>
            <person name="Sun Y."/>
            <person name="Zhan W."/>
            <person name="Jiang J."/>
            <person name="Wang Q."/>
            <person name="Zhang B."/>
            <person name="Ji P."/>
            <person name="Sakyi L.B."/>
            <person name="Cui X."/>
            <person name="Yuan T."/>
            <person name="Jiang B."/>
            <person name="Yang W."/>
            <person name="Lam T.T.-Y."/>
            <person name="Chang Q."/>
            <person name="Ding S."/>
            <person name="Wang X."/>
            <person name="Zhu J."/>
            <person name="Ruan X."/>
            <person name="Zhao L."/>
            <person name="Wei J."/>
            <person name="Que T."/>
            <person name="Du C."/>
            <person name="Cheng J."/>
            <person name="Dai P."/>
            <person name="Han X."/>
            <person name="Huang E."/>
            <person name="Gao Y."/>
            <person name="Liu J."/>
            <person name="Shao H."/>
            <person name="Ye R."/>
            <person name="Li L."/>
            <person name="Wei W."/>
            <person name="Wang X."/>
            <person name="Wang C."/>
            <person name="Yang T."/>
            <person name="Huo Q."/>
            <person name="Li W."/>
            <person name="Guo W."/>
            <person name="Chen H."/>
            <person name="Zhou L."/>
            <person name="Ni X."/>
            <person name="Tian J."/>
            <person name="Zhou Y."/>
            <person name="Sheng Y."/>
            <person name="Liu T."/>
            <person name="Pan Y."/>
            <person name="Xia L."/>
            <person name="Li J."/>
            <person name="Zhao F."/>
            <person name="Cao W."/>
        </authorList>
    </citation>
    <scope>NUCLEOTIDE SEQUENCE</scope>
    <source>
        <strain evidence="1">Dsil-2018</strain>
    </source>
</reference>
<evidence type="ECO:0000313" key="1">
    <source>
        <dbReference type="EMBL" id="KAH7974826.1"/>
    </source>
</evidence>
<gene>
    <name evidence="1" type="ORF">HPB49_020188</name>
</gene>
<keyword evidence="2" id="KW-1185">Reference proteome</keyword>
<comment type="caution">
    <text evidence="1">The sequence shown here is derived from an EMBL/GenBank/DDBJ whole genome shotgun (WGS) entry which is preliminary data.</text>
</comment>
<name>A0ACB8DR50_DERSI</name>
<dbReference type="Proteomes" id="UP000821865">
    <property type="component" value="Chromosome 10"/>
</dbReference>
<protein>
    <submittedName>
        <fullName evidence="1">Uncharacterized protein</fullName>
    </submittedName>
</protein>
<evidence type="ECO:0000313" key="2">
    <source>
        <dbReference type="Proteomes" id="UP000821865"/>
    </source>
</evidence>
<dbReference type="EMBL" id="CM023479">
    <property type="protein sequence ID" value="KAH7974826.1"/>
    <property type="molecule type" value="Genomic_DNA"/>
</dbReference>
<accession>A0ACB8DR50</accession>
<organism evidence="1 2">
    <name type="scientific">Dermacentor silvarum</name>
    <name type="common">Tick</name>
    <dbReference type="NCBI Taxonomy" id="543639"/>
    <lineage>
        <taxon>Eukaryota</taxon>
        <taxon>Metazoa</taxon>
        <taxon>Ecdysozoa</taxon>
        <taxon>Arthropoda</taxon>
        <taxon>Chelicerata</taxon>
        <taxon>Arachnida</taxon>
        <taxon>Acari</taxon>
        <taxon>Parasitiformes</taxon>
        <taxon>Ixodida</taxon>
        <taxon>Ixodoidea</taxon>
        <taxon>Ixodidae</taxon>
        <taxon>Rhipicephalinae</taxon>
        <taxon>Dermacentor</taxon>
    </lineage>
</organism>
<sequence length="209" mass="23025">MMREAVQVLLRRELHGVSYQSAARGLAPSSILYPLPAKPSQRQAWIDFVRGCPCGGARDWSPPINEISLVCSLHFTTRCFRFQTPRDFSVGYRKRLIVGAVPTLYPIEEPCSLVANKNSTAKSAALLGYSDAEDVERRTRDSLASHQSVAGQDGGHRASDQDRVRRLARHAAFKLIFPKDVSTQCSVEIASKMVGCVVRTASKFVQCSG</sequence>